<keyword evidence="11" id="KW-1185">Reference proteome</keyword>
<keyword evidence="2" id="KW-0548">Nucleotidyltransferase</keyword>
<keyword evidence="7" id="KW-0863">Zinc-finger</keyword>
<dbReference type="InterPro" id="IPR001878">
    <property type="entry name" value="Znf_CCHC"/>
</dbReference>
<dbReference type="InterPro" id="IPR036875">
    <property type="entry name" value="Znf_CCHC_sf"/>
</dbReference>
<evidence type="ECO:0000256" key="4">
    <source>
        <dbReference type="ARBA" id="ARBA00022759"/>
    </source>
</evidence>
<accession>A0ABQ5AZN9</accession>
<dbReference type="Pfam" id="PF17921">
    <property type="entry name" value="Integrase_H2C2"/>
    <property type="match status" value="1"/>
</dbReference>
<gene>
    <name evidence="10" type="ORF">Tco_0841784</name>
</gene>
<feature type="compositionally biased region" description="Basic and acidic residues" evidence="8">
    <location>
        <begin position="34"/>
        <end position="62"/>
    </location>
</feature>
<comment type="caution">
    <text evidence="10">The sequence shown here is derived from an EMBL/GenBank/DDBJ whole genome shotgun (WGS) entry which is preliminary data.</text>
</comment>
<proteinExistence type="predicted"/>
<protein>
    <submittedName>
        <fullName evidence="10">Reverse transcriptase domain-containing protein</fullName>
    </submittedName>
</protein>
<dbReference type="InterPro" id="IPR041588">
    <property type="entry name" value="Integrase_H2C2"/>
</dbReference>
<keyword evidence="5" id="KW-0378">Hydrolase</keyword>
<dbReference type="SUPFAM" id="SSF57756">
    <property type="entry name" value="Retrovirus zinc finger-like domains"/>
    <property type="match status" value="1"/>
</dbReference>
<dbReference type="InterPro" id="IPR041373">
    <property type="entry name" value="RT_RNaseH"/>
</dbReference>
<dbReference type="Pfam" id="PF17917">
    <property type="entry name" value="RT_RNaseH"/>
    <property type="match status" value="1"/>
</dbReference>
<keyword evidence="3" id="KW-0540">Nuclease</keyword>
<reference evidence="10" key="1">
    <citation type="journal article" date="2022" name="Int. J. Mol. Sci.">
        <title>Draft Genome of Tanacetum Coccineum: Genomic Comparison of Closely Related Tanacetum-Family Plants.</title>
        <authorList>
            <person name="Yamashiro T."/>
            <person name="Shiraishi A."/>
            <person name="Nakayama K."/>
            <person name="Satake H."/>
        </authorList>
    </citation>
    <scope>NUCLEOTIDE SEQUENCE</scope>
</reference>
<dbReference type="InterPro" id="IPR050951">
    <property type="entry name" value="Retrovirus_Pol_polyprotein"/>
</dbReference>
<dbReference type="Pfam" id="PF00098">
    <property type="entry name" value="zf-CCHC"/>
    <property type="match status" value="1"/>
</dbReference>
<organism evidence="10 11">
    <name type="scientific">Tanacetum coccineum</name>
    <dbReference type="NCBI Taxonomy" id="301880"/>
    <lineage>
        <taxon>Eukaryota</taxon>
        <taxon>Viridiplantae</taxon>
        <taxon>Streptophyta</taxon>
        <taxon>Embryophyta</taxon>
        <taxon>Tracheophyta</taxon>
        <taxon>Spermatophyta</taxon>
        <taxon>Magnoliopsida</taxon>
        <taxon>eudicotyledons</taxon>
        <taxon>Gunneridae</taxon>
        <taxon>Pentapetalae</taxon>
        <taxon>asterids</taxon>
        <taxon>campanulids</taxon>
        <taxon>Asterales</taxon>
        <taxon>Asteraceae</taxon>
        <taxon>Asteroideae</taxon>
        <taxon>Anthemideae</taxon>
        <taxon>Anthemidinae</taxon>
        <taxon>Tanacetum</taxon>
    </lineage>
</organism>
<reference evidence="10" key="2">
    <citation type="submission" date="2022-01" db="EMBL/GenBank/DDBJ databases">
        <authorList>
            <person name="Yamashiro T."/>
            <person name="Shiraishi A."/>
            <person name="Satake H."/>
            <person name="Nakayama K."/>
        </authorList>
    </citation>
    <scope>NUCLEOTIDE SEQUENCE</scope>
</reference>
<evidence type="ECO:0000313" key="10">
    <source>
        <dbReference type="EMBL" id="GJT07322.1"/>
    </source>
</evidence>
<evidence type="ECO:0000313" key="11">
    <source>
        <dbReference type="Proteomes" id="UP001151760"/>
    </source>
</evidence>
<keyword evidence="1" id="KW-0808">Transferase</keyword>
<dbReference type="Gene3D" id="4.10.60.10">
    <property type="entry name" value="Zinc finger, CCHC-type"/>
    <property type="match status" value="1"/>
</dbReference>
<feature type="domain" description="CCHC-type" evidence="9">
    <location>
        <begin position="138"/>
        <end position="153"/>
    </location>
</feature>
<dbReference type="PANTHER" id="PTHR37984:SF5">
    <property type="entry name" value="PROTEIN NYNRIN-LIKE"/>
    <property type="match status" value="1"/>
</dbReference>
<evidence type="ECO:0000256" key="1">
    <source>
        <dbReference type="ARBA" id="ARBA00022679"/>
    </source>
</evidence>
<evidence type="ECO:0000256" key="7">
    <source>
        <dbReference type="PROSITE-ProRule" id="PRU00047"/>
    </source>
</evidence>
<dbReference type="InterPro" id="IPR036397">
    <property type="entry name" value="RNaseH_sf"/>
</dbReference>
<dbReference type="PROSITE" id="PS50158">
    <property type="entry name" value="ZF_CCHC"/>
    <property type="match status" value="2"/>
</dbReference>
<evidence type="ECO:0000259" key="9">
    <source>
        <dbReference type="PROSITE" id="PS50158"/>
    </source>
</evidence>
<keyword evidence="7" id="KW-0862">Zinc</keyword>
<dbReference type="InterPro" id="IPR043502">
    <property type="entry name" value="DNA/RNA_pol_sf"/>
</dbReference>
<keyword evidence="6 10" id="KW-0695">RNA-directed DNA polymerase</keyword>
<dbReference type="SMART" id="SM00343">
    <property type="entry name" value="ZnF_C2HC"/>
    <property type="match status" value="2"/>
</dbReference>
<feature type="region of interest" description="Disordered" evidence="8">
    <location>
        <begin position="34"/>
        <end position="65"/>
    </location>
</feature>
<feature type="domain" description="CCHC-type" evidence="9">
    <location>
        <begin position="103"/>
        <end position="117"/>
    </location>
</feature>
<dbReference type="Gene3D" id="3.10.10.10">
    <property type="entry name" value="HIV Type 1 Reverse Transcriptase, subunit A, domain 1"/>
    <property type="match status" value="1"/>
</dbReference>
<evidence type="ECO:0000256" key="3">
    <source>
        <dbReference type="ARBA" id="ARBA00022722"/>
    </source>
</evidence>
<evidence type="ECO:0000256" key="6">
    <source>
        <dbReference type="ARBA" id="ARBA00022918"/>
    </source>
</evidence>
<dbReference type="PANTHER" id="PTHR37984">
    <property type="entry name" value="PROTEIN CBG26694"/>
    <property type="match status" value="1"/>
</dbReference>
<dbReference type="Gene3D" id="3.30.420.10">
    <property type="entry name" value="Ribonuclease H-like superfamily/Ribonuclease H"/>
    <property type="match status" value="1"/>
</dbReference>
<keyword evidence="4" id="KW-0255">Endonuclease</keyword>
<dbReference type="CDD" id="cd09274">
    <property type="entry name" value="RNase_HI_RT_Ty3"/>
    <property type="match status" value="1"/>
</dbReference>
<dbReference type="Proteomes" id="UP001151760">
    <property type="component" value="Unassembled WGS sequence"/>
</dbReference>
<dbReference type="GO" id="GO:0003964">
    <property type="term" value="F:RNA-directed DNA polymerase activity"/>
    <property type="evidence" value="ECO:0007669"/>
    <property type="project" value="UniProtKB-KW"/>
</dbReference>
<name>A0ABQ5AZN9_9ASTR</name>
<evidence type="ECO:0000256" key="5">
    <source>
        <dbReference type="ARBA" id="ARBA00022801"/>
    </source>
</evidence>
<evidence type="ECO:0000256" key="8">
    <source>
        <dbReference type="SAM" id="MobiDB-lite"/>
    </source>
</evidence>
<dbReference type="EMBL" id="BQNB010012740">
    <property type="protein sequence ID" value="GJT07322.1"/>
    <property type="molecule type" value="Genomic_DNA"/>
</dbReference>
<dbReference type="Gene3D" id="1.10.340.70">
    <property type="match status" value="1"/>
</dbReference>
<keyword evidence="7" id="KW-0479">Metal-binding</keyword>
<dbReference type="SUPFAM" id="SSF56672">
    <property type="entry name" value="DNA/RNA polymerases"/>
    <property type="match status" value="1"/>
</dbReference>
<evidence type="ECO:0000256" key="2">
    <source>
        <dbReference type="ARBA" id="ARBA00022695"/>
    </source>
</evidence>
<sequence>MVGAGHAAYTGRFHELVRLVPHLITLETKRIERNGSLKKSGEKRGNGGEPSKEGNAKGDNKRARTRKVFVTITNPVKKEYIGSAPKCTNYTFYHYPETPCRMCSNCNRLGHFAKDCRVGPKMVTLLNARNPIVARGACYECGDTNHYKEACPRLNRAPGQGGNHPNQALAIKGGQGHGNNGNPARGKAFMMGAEDARQNTNIVTGLPPSREIDFRIDLIPGAMSVAKSPYRLAPNEMEELSNQLKELQDKGFIRPSSSPWGEPFMVPAGSSCSWILTWTLRVHSNALWSDKCTNGIHGLDEPKVQFLRHVVNSDGIHVDLGKIEAVKNWEAPKSPTKVRSFLETMFKTLKDKLCNAPVLALLDEPEDFMVYCDASCQGLGCVLMQRGKVIAYASRQLKIHEKNYTTYDLELGAVVFALNIWRHYLYETKSVIYTDHKSLQHIFDQKELNMHQPHWIELFSDYDCEICYHPGKENIVADTLKMLRWLDKQMERRSDGVLYYMDRIWVPLMGDVRTLIMVEAHKSRYSVHSGADKMYYDLRDMYWWLGMKKDIALYVSKYLTCLKVKTKHQKPSSLLRQPEIPKWKWERIAMDFITKLLRTSSGHDSIWVIMD</sequence>